<dbReference type="InterPro" id="IPR002791">
    <property type="entry name" value="ARMT1-like_metal-bd"/>
</dbReference>
<gene>
    <name evidence="2" type="ORF">SAMN02746089_00579</name>
</gene>
<dbReference type="PIRSF" id="PIRSF006593">
    <property type="entry name" value="UCP006593"/>
    <property type="match status" value="1"/>
</dbReference>
<feature type="domain" description="Damage-control phosphatase ARMT1-like metal-binding" evidence="1">
    <location>
        <begin position="4"/>
        <end position="279"/>
    </location>
</feature>
<organism evidence="2 3">
    <name type="scientific">Caldanaerobius fijiensis DSM 17918</name>
    <dbReference type="NCBI Taxonomy" id="1121256"/>
    <lineage>
        <taxon>Bacteria</taxon>
        <taxon>Bacillati</taxon>
        <taxon>Bacillota</taxon>
        <taxon>Clostridia</taxon>
        <taxon>Thermoanaerobacterales</taxon>
        <taxon>Thermoanaerobacteraceae</taxon>
        <taxon>Caldanaerobius</taxon>
    </lineage>
</organism>
<keyword evidence="3" id="KW-1185">Reference proteome</keyword>
<sequence>MECVAECSPCYLKQVISAFEAAGLPQERQKEIIKEVSKMIPDVDDTKSPAENSSILLLEAYRLMGIDDPFKEAKERSNTFAMELYPRLRNMVLNAEDPLMMAIKMAAAGNIIDMGILREFDVDKSIEDALSMGFALCDYGQFRDFLNKARKILIIGDNSGEIVFDKLLVEQLKRYHVDIIYSVKSGPILNDSTMEDAIMVGMDKMADIIENGNRYLGTVLDACSEEFIQAYKDADLVISKGQGNYESLEGKEIAGDKTFFIFRAKCPWVAKRAGVNYMDLVFCQNRMRE</sequence>
<evidence type="ECO:0000259" key="1">
    <source>
        <dbReference type="Pfam" id="PF01937"/>
    </source>
</evidence>
<dbReference type="EMBL" id="FQVH01000003">
    <property type="protein sequence ID" value="SHE64017.1"/>
    <property type="molecule type" value="Genomic_DNA"/>
</dbReference>
<evidence type="ECO:0000313" key="3">
    <source>
        <dbReference type="Proteomes" id="UP000184088"/>
    </source>
</evidence>
<evidence type="ECO:0000313" key="2">
    <source>
        <dbReference type="EMBL" id="SHE64017.1"/>
    </source>
</evidence>
<dbReference type="OrthoDB" id="9796465at2"/>
<dbReference type="RefSeq" id="WP_073341614.1">
    <property type="nucleotide sequence ID" value="NZ_FQVH01000003.1"/>
</dbReference>
<dbReference type="Gene3D" id="3.40.50.10880">
    <property type="entry name" value="Uncharacterised protein PF01937, DUF89, domain 3"/>
    <property type="match status" value="1"/>
</dbReference>
<dbReference type="Proteomes" id="UP000184088">
    <property type="component" value="Unassembled WGS sequence"/>
</dbReference>
<dbReference type="InterPro" id="IPR014444">
    <property type="entry name" value="PH1575-like"/>
</dbReference>
<accession>A0A1M4V545</accession>
<dbReference type="Gene3D" id="1.10.285.20">
    <property type="entry name" value="Uncharacterised protein PF01937, DUF89, domain 2"/>
    <property type="match status" value="1"/>
</dbReference>
<dbReference type="Pfam" id="PF01937">
    <property type="entry name" value="ARMT1-like_dom"/>
    <property type="match status" value="1"/>
</dbReference>
<dbReference type="InterPro" id="IPR036075">
    <property type="entry name" value="ARMT-1-like_metal-bd_sf"/>
</dbReference>
<dbReference type="SUPFAM" id="SSF111321">
    <property type="entry name" value="AF1104-like"/>
    <property type="match status" value="1"/>
</dbReference>
<name>A0A1M4V545_9THEO</name>
<dbReference type="STRING" id="1121256.SAMN02746089_00579"/>
<dbReference type="AlphaFoldDB" id="A0A1M4V545"/>
<reference evidence="2 3" key="1">
    <citation type="submission" date="2016-11" db="EMBL/GenBank/DDBJ databases">
        <authorList>
            <person name="Jaros S."/>
            <person name="Januszkiewicz K."/>
            <person name="Wedrychowicz H."/>
        </authorList>
    </citation>
    <scope>NUCLEOTIDE SEQUENCE [LARGE SCALE GENOMIC DNA]</scope>
    <source>
        <strain evidence="2 3">DSM 17918</strain>
    </source>
</reference>
<proteinExistence type="predicted"/>
<protein>
    <recommendedName>
        <fullName evidence="1">Damage-control phosphatase ARMT1-like metal-binding domain-containing protein</fullName>
    </recommendedName>
</protein>